<gene>
    <name evidence="7 9" type="primary">pqqB</name>
    <name evidence="9" type="ORF">GCM10007932_29690</name>
</gene>
<comment type="pathway">
    <text evidence="1 7">Cofactor biosynthesis; pyrroloquinoline quinone biosynthesis.</text>
</comment>
<evidence type="ECO:0000313" key="10">
    <source>
        <dbReference type="Proteomes" id="UP001156690"/>
    </source>
</evidence>
<comment type="function">
    <text evidence="7">May be involved in the transport of PQQ or its precursor to the periplasm.</text>
</comment>
<protein>
    <recommendedName>
        <fullName evidence="3 7">Coenzyme PQQ synthesis protein B</fullName>
    </recommendedName>
    <alternativeName>
        <fullName evidence="6 7">Pyrroloquinoline quinone biosynthesis protein B</fullName>
    </alternativeName>
</protein>
<dbReference type="NCBIfam" id="TIGR02108">
    <property type="entry name" value="PQQ_syn_pqqB"/>
    <property type="match status" value="1"/>
</dbReference>
<keyword evidence="10" id="KW-1185">Reference proteome</keyword>
<dbReference type="Gene3D" id="3.60.15.10">
    <property type="entry name" value="Ribonuclease Z/Hydroxyacylglutathione hydrolase-like"/>
    <property type="match status" value="1"/>
</dbReference>
<evidence type="ECO:0000256" key="1">
    <source>
        <dbReference type="ARBA" id="ARBA00004886"/>
    </source>
</evidence>
<evidence type="ECO:0000256" key="2">
    <source>
        <dbReference type="ARBA" id="ARBA00008481"/>
    </source>
</evidence>
<reference evidence="10" key="1">
    <citation type="journal article" date="2019" name="Int. J. Syst. Evol. Microbiol.">
        <title>The Global Catalogue of Microorganisms (GCM) 10K type strain sequencing project: providing services to taxonomists for standard genome sequencing and annotation.</title>
        <authorList>
            <consortium name="The Broad Institute Genomics Platform"/>
            <consortium name="The Broad Institute Genome Sequencing Center for Infectious Disease"/>
            <person name="Wu L."/>
            <person name="Ma J."/>
        </authorList>
    </citation>
    <scope>NUCLEOTIDE SEQUENCE [LARGE SCALE GENOMIC DNA]</scope>
    <source>
        <strain evidence="10">NBRC 15640</strain>
    </source>
</reference>
<dbReference type="CDD" id="cd16274">
    <property type="entry name" value="PQQB-like_MBL-fold"/>
    <property type="match status" value="1"/>
</dbReference>
<comment type="similarity">
    <text evidence="2 7">Belongs to the PqqB family.</text>
</comment>
<keyword evidence="5 7" id="KW-0884">PQQ biosynthesis</keyword>
<organism evidence="9 10">
    <name type="scientific">Vibrio penaeicida</name>
    <dbReference type="NCBI Taxonomy" id="104609"/>
    <lineage>
        <taxon>Bacteria</taxon>
        <taxon>Pseudomonadati</taxon>
        <taxon>Pseudomonadota</taxon>
        <taxon>Gammaproteobacteria</taxon>
        <taxon>Vibrionales</taxon>
        <taxon>Vibrionaceae</taxon>
        <taxon>Vibrio</taxon>
    </lineage>
</organism>
<dbReference type="SUPFAM" id="SSF56281">
    <property type="entry name" value="Metallo-hydrolase/oxidoreductase"/>
    <property type="match status" value="1"/>
</dbReference>
<dbReference type="InterPro" id="IPR036866">
    <property type="entry name" value="RibonucZ/Hydroxyglut_hydro"/>
</dbReference>
<dbReference type="PANTHER" id="PTHR42663:SF7">
    <property type="entry name" value="COENZYME PQQ SYNTHESIS PROTEIN B"/>
    <property type="match status" value="1"/>
</dbReference>
<dbReference type="Proteomes" id="UP001156690">
    <property type="component" value="Unassembled WGS sequence"/>
</dbReference>
<name>A0AAV5NTH6_9VIBR</name>
<dbReference type="GO" id="GO:0018189">
    <property type="term" value="P:pyrroloquinoline quinone biosynthetic process"/>
    <property type="evidence" value="ECO:0007669"/>
    <property type="project" value="UniProtKB-UniRule"/>
</dbReference>
<dbReference type="PANTHER" id="PTHR42663">
    <property type="entry name" value="HYDROLASE C777.06C-RELATED-RELATED"/>
    <property type="match status" value="1"/>
</dbReference>
<feature type="domain" description="Metallo-beta-lactamase" evidence="8">
    <location>
        <begin position="50"/>
        <end position="269"/>
    </location>
</feature>
<dbReference type="HAMAP" id="MF_00653">
    <property type="entry name" value="PQQ_syn_PqqB"/>
    <property type="match status" value="1"/>
</dbReference>
<evidence type="ECO:0000256" key="4">
    <source>
        <dbReference type="ARBA" id="ARBA00022448"/>
    </source>
</evidence>
<accession>A0AAV5NTH6</accession>
<sequence length="302" mass="33330">MHVIILGSAAGGGYPQWNCHCTMCSGLRNGKIVAEPRTQSSIAVSDDGEHWVIINASPDIRQQINQNPDIHDCTGKRGSSIAAVVLTDAQVDHTSGLLILREGLPMDLYCTEQVRSELTDSFPLLNVLSHWHGGYQQHTINEQSWHIPTVPHLRFEAINLESKAPPYSSHRNDPHPGDNIAIRVTDTRTRRNLVYAPGLEKPSSHIEMAMSNADCILVDGTLWTDDEMILEGVGSDLGTSMGHLPISGKHGMLALLSQFLKPRKILVHINNTNPIIDERGFERLQVVRSGVEVGFDGMKFEV</sequence>
<dbReference type="RefSeq" id="WP_126609479.1">
    <property type="nucleotide sequence ID" value="NZ_AP025144.1"/>
</dbReference>
<dbReference type="InterPro" id="IPR011842">
    <property type="entry name" value="PQQ_synth_PqqB"/>
</dbReference>
<evidence type="ECO:0000313" key="9">
    <source>
        <dbReference type="EMBL" id="GLQ73609.1"/>
    </source>
</evidence>
<keyword evidence="4 7" id="KW-0813">Transport</keyword>
<dbReference type="Pfam" id="PF12706">
    <property type="entry name" value="Lactamase_B_2"/>
    <property type="match status" value="1"/>
</dbReference>
<comment type="caution">
    <text evidence="9">The sequence shown here is derived from an EMBL/GenBank/DDBJ whole genome shotgun (WGS) entry which is preliminary data.</text>
</comment>
<evidence type="ECO:0000256" key="6">
    <source>
        <dbReference type="ARBA" id="ARBA00030966"/>
    </source>
</evidence>
<dbReference type="AlphaFoldDB" id="A0AAV5NTH6"/>
<evidence type="ECO:0000259" key="8">
    <source>
        <dbReference type="Pfam" id="PF12706"/>
    </source>
</evidence>
<dbReference type="EMBL" id="BSNX01000037">
    <property type="protein sequence ID" value="GLQ73609.1"/>
    <property type="molecule type" value="Genomic_DNA"/>
</dbReference>
<evidence type="ECO:0000256" key="5">
    <source>
        <dbReference type="ARBA" id="ARBA00022905"/>
    </source>
</evidence>
<evidence type="ECO:0000256" key="3">
    <source>
        <dbReference type="ARBA" id="ARBA00015084"/>
    </source>
</evidence>
<evidence type="ECO:0000256" key="7">
    <source>
        <dbReference type="HAMAP-Rule" id="MF_00653"/>
    </source>
</evidence>
<proteinExistence type="inferred from homology"/>
<dbReference type="InterPro" id="IPR001279">
    <property type="entry name" value="Metallo-B-lactamas"/>
</dbReference>